<evidence type="ECO:0000313" key="5">
    <source>
        <dbReference type="EMBL" id="MFC6668890.1"/>
    </source>
</evidence>
<keyword evidence="6" id="KW-1185">Reference proteome</keyword>
<feature type="coiled-coil region" evidence="2">
    <location>
        <begin position="74"/>
        <end position="101"/>
    </location>
</feature>
<dbReference type="GO" id="GO:0016787">
    <property type="term" value="F:hydrolase activity"/>
    <property type="evidence" value="ECO:0007669"/>
    <property type="project" value="UniProtKB-KW"/>
</dbReference>
<dbReference type="Proteomes" id="UP001596422">
    <property type="component" value="Unassembled WGS sequence"/>
</dbReference>
<dbReference type="PANTHER" id="PTHR21666">
    <property type="entry name" value="PEPTIDASE-RELATED"/>
    <property type="match status" value="1"/>
</dbReference>
<dbReference type="EMBL" id="JBHSWE010000001">
    <property type="protein sequence ID" value="MFC6668890.1"/>
    <property type="molecule type" value="Genomic_DNA"/>
</dbReference>
<proteinExistence type="predicted"/>
<keyword evidence="3" id="KW-0472">Membrane</keyword>
<name>A0ABW1ZVB3_9GAMM</name>
<evidence type="ECO:0000256" key="1">
    <source>
        <dbReference type="ARBA" id="ARBA00022729"/>
    </source>
</evidence>
<reference evidence="6" key="1">
    <citation type="journal article" date="2019" name="Int. J. Syst. Evol. Microbiol.">
        <title>The Global Catalogue of Microorganisms (GCM) 10K type strain sequencing project: providing services to taxonomists for standard genome sequencing and annotation.</title>
        <authorList>
            <consortium name="The Broad Institute Genomics Platform"/>
            <consortium name="The Broad Institute Genome Sequencing Center for Infectious Disease"/>
            <person name="Wu L."/>
            <person name="Ma J."/>
        </authorList>
    </citation>
    <scope>NUCLEOTIDE SEQUENCE [LARGE SCALE GENOMIC DNA]</scope>
    <source>
        <strain evidence="6">NBRC 111756</strain>
    </source>
</reference>
<dbReference type="PANTHER" id="PTHR21666:SF289">
    <property type="entry name" value="L-ALA--D-GLU ENDOPEPTIDASE"/>
    <property type="match status" value="1"/>
</dbReference>
<dbReference type="RefSeq" id="WP_379907447.1">
    <property type="nucleotide sequence ID" value="NZ_JBHSWE010000001.1"/>
</dbReference>
<keyword evidence="5" id="KW-0378">Hydrolase</keyword>
<evidence type="ECO:0000259" key="4">
    <source>
        <dbReference type="Pfam" id="PF01551"/>
    </source>
</evidence>
<sequence length="293" mass="32143">MRNKLVVTLTTVRGSKQYTLNQVARVLVPAFLLMAVLSFFISNALLVKTSDDLAVLAEDHQALSDQYESILGTQQLYVSELNELSSTLETLQEENLRMGELNATLDASLGGLESMLGLPASDTYTPQRAEALKATAAQRLFLLHSIPNGVPIQGTRISDRFGMRTHPVTRKKDMHNGIDFAASRGTPVYATADGIVEFSGRQSGFGKLVILQHNFGFKTYYAHLDKLSVKAGELVAKGDLIAHSGNSGRSTGPHLHYEVRRLYSAIDPAPFLNWNIASFDTIFSEVGTVEWGR</sequence>
<feature type="domain" description="M23ase beta-sheet core" evidence="4">
    <location>
        <begin position="174"/>
        <end position="268"/>
    </location>
</feature>
<feature type="transmembrane region" description="Helical" evidence="3">
    <location>
        <begin position="27"/>
        <end position="47"/>
    </location>
</feature>
<keyword evidence="3" id="KW-0812">Transmembrane</keyword>
<organism evidence="5 6">
    <name type="scientific">Marinobacterium aestuariivivens</name>
    <dbReference type="NCBI Taxonomy" id="1698799"/>
    <lineage>
        <taxon>Bacteria</taxon>
        <taxon>Pseudomonadati</taxon>
        <taxon>Pseudomonadota</taxon>
        <taxon>Gammaproteobacteria</taxon>
        <taxon>Oceanospirillales</taxon>
        <taxon>Oceanospirillaceae</taxon>
        <taxon>Marinobacterium</taxon>
    </lineage>
</organism>
<keyword evidence="3" id="KW-1133">Transmembrane helix</keyword>
<evidence type="ECO:0000256" key="2">
    <source>
        <dbReference type="SAM" id="Coils"/>
    </source>
</evidence>
<keyword evidence="1" id="KW-0732">Signal</keyword>
<evidence type="ECO:0000256" key="3">
    <source>
        <dbReference type="SAM" id="Phobius"/>
    </source>
</evidence>
<dbReference type="InterPro" id="IPR011055">
    <property type="entry name" value="Dup_hybrid_motif"/>
</dbReference>
<dbReference type="EC" id="3.4.24.-" evidence="5"/>
<dbReference type="InterPro" id="IPR050570">
    <property type="entry name" value="Cell_wall_metabolism_enzyme"/>
</dbReference>
<protein>
    <submittedName>
        <fullName evidence="5">M23 family metallopeptidase</fullName>
        <ecNumber evidence="5">3.4.24.-</ecNumber>
    </submittedName>
</protein>
<comment type="caution">
    <text evidence="5">The sequence shown here is derived from an EMBL/GenBank/DDBJ whole genome shotgun (WGS) entry which is preliminary data.</text>
</comment>
<dbReference type="CDD" id="cd12797">
    <property type="entry name" value="M23_peptidase"/>
    <property type="match status" value="1"/>
</dbReference>
<dbReference type="InterPro" id="IPR016047">
    <property type="entry name" value="M23ase_b-sheet_dom"/>
</dbReference>
<dbReference type="SUPFAM" id="SSF51261">
    <property type="entry name" value="Duplicated hybrid motif"/>
    <property type="match status" value="1"/>
</dbReference>
<keyword evidence="2" id="KW-0175">Coiled coil</keyword>
<evidence type="ECO:0000313" key="6">
    <source>
        <dbReference type="Proteomes" id="UP001596422"/>
    </source>
</evidence>
<accession>A0ABW1ZVB3</accession>
<gene>
    <name evidence="5" type="ORF">ACFQDL_01285</name>
</gene>
<dbReference type="Gene3D" id="2.70.70.10">
    <property type="entry name" value="Glucose Permease (Domain IIA)"/>
    <property type="match status" value="1"/>
</dbReference>
<dbReference type="Pfam" id="PF01551">
    <property type="entry name" value="Peptidase_M23"/>
    <property type="match status" value="1"/>
</dbReference>